<dbReference type="OrthoDB" id="191938at2157"/>
<reference evidence="3" key="1">
    <citation type="submission" date="2016-10" db="EMBL/GenBank/DDBJ databases">
        <authorList>
            <person name="Varghese N."/>
            <person name="Submissions S."/>
        </authorList>
    </citation>
    <scope>NUCLEOTIDE SEQUENCE [LARGE SCALE GENOMIC DNA]</scope>
    <source>
        <strain evidence="3">DSM 25055</strain>
    </source>
</reference>
<feature type="region of interest" description="Disordered" evidence="1">
    <location>
        <begin position="197"/>
        <end position="218"/>
    </location>
</feature>
<dbReference type="STRING" id="1186196.SAMN04489841_3966"/>
<evidence type="ECO:0000313" key="3">
    <source>
        <dbReference type="Proteomes" id="UP000199114"/>
    </source>
</evidence>
<dbReference type="Gene3D" id="3.40.1350.10">
    <property type="match status" value="1"/>
</dbReference>
<dbReference type="RefSeq" id="WP_090620847.1">
    <property type="nucleotide sequence ID" value="NZ_FOFD01000006.1"/>
</dbReference>
<dbReference type="Proteomes" id="UP000199114">
    <property type="component" value="Unassembled WGS sequence"/>
</dbReference>
<accession>A0A1H9PSI4</accession>
<name>A0A1H9PSI4_9EURY</name>
<dbReference type="AlphaFoldDB" id="A0A1H9PSI4"/>
<dbReference type="InterPro" id="IPR011856">
    <property type="entry name" value="tRNA_endonuc-like_dom_sf"/>
</dbReference>
<dbReference type="GO" id="GO:0003676">
    <property type="term" value="F:nucleic acid binding"/>
    <property type="evidence" value="ECO:0007669"/>
    <property type="project" value="InterPro"/>
</dbReference>
<gene>
    <name evidence="2" type="ORF">SAMN04489841_3966</name>
</gene>
<evidence type="ECO:0000313" key="2">
    <source>
        <dbReference type="EMBL" id="SER51286.1"/>
    </source>
</evidence>
<sequence>MLRVGDEEDVSTLETVSLKDEGFREDDLREWIINSPESILGEDFRLIGREISVKQIGDGIDLLAIDRDANVVAIELKRGALKPKVDFQGLKYAAYTSHWDYSKLRDQFEKFKSTTWGRTLYEEETTFTEVLDEFCNEDYTLNQDQRIVFVGESVRERLDIVLRWLSDRSIDISVIEFQLLKDGDRLYLDAEQTIPTPEHTVTDVSPDTSDEPWKEDGQSWHLNERSNEETAGLLEDVTAALQELEFLNGPEWGQKHYVAFNKGRKRRIAIRTKRTLFHIDLYDVDTASLDAAEIADALGIDAESVAVKEDMRGSGRSGVRITCNPNQEIDFDALESQAREILGETTE</sequence>
<proteinExistence type="predicted"/>
<keyword evidence="3" id="KW-1185">Reference proteome</keyword>
<organism evidence="2 3">
    <name type="scientific">Natrinema salaciae</name>
    <dbReference type="NCBI Taxonomy" id="1186196"/>
    <lineage>
        <taxon>Archaea</taxon>
        <taxon>Methanobacteriati</taxon>
        <taxon>Methanobacteriota</taxon>
        <taxon>Stenosarchaea group</taxon>
        <taxon>Halobacteria</taxon>
        <taxon>Halobacteriales</taxon>
        <taxon>Natrialbaceae</taxon>
        <taxon>Natrinema</taxon>
    </lineage>
</organism>
<evidence type="ECO:0008006" key="4">
    <source>
        <dbReference type="Google" id="ProtNLM"/>
    </source>
</evidence>
<evidence type="ECO:0000256" key="1">
    <source>
        <dbReference type="SAM" id="MobiDB-lite"/>
    </source>
</evidence>
<dbReference type="EMBL" id="FOFD01000006">
    <property type="protein sequence ID" value="SER51286.1"/>
    <property type="molecule type" value="Genomic_DNA"/>
</dbReference>
<protein>
    <recommendedName>
        <fullName evidence="4">DUF91 domain-containing protein</fullName>
    </recommendedName>
</protein>